<name>A0ACC2Q0U8_9HYME</name>
<proteinExistence type="predicted"/>
<accession>A0ACC2Q0U8</accession>
<dbReference type="Proteomes" id="UP001239111">
    <property type="component" value="Chromosome 1"/>
</dbReference>
<organism evidence="1 2">
    <name type="scientific">Eretmocerus hayati</name>
    <dbReference type="NCBI Taxonomy" id="131215"/>
    <lineage>
        <taxon>Eukaryota</taxon>
        <taxon>Metazoa</taxon>
        <taxon>Ecdysozoa</taxon>
        <taxon>Arthropoda</taxon>
        <taxon>Hexapoda</taxon>
        <taxon>Insecta</taxon>
        <taxon>Pterygota</taxon>
        <taxon>Neoptera</taxon>
        <taxon>Endopterygota</taxon>
        <taxon>Hymenoptera</taxon>
        <taxon>Apocrita</taxon>
        <taxon>Proctotrupomorpha</taxon>
        <taxon>Chalcidoidea</taxon>
        <taxon>Aphelinidae</taxon>
        <taxon>Aphelininae</taxon>
        <taxon>Eretmocerus</taxon>
    </lineage>
</organism>
<dbReference type="EMBL" id="CM056741">
    <property type="protein sequence ID" value="KAJ8688182.1"/>
    <property type="molecule type" value="Genomic_DNA"/>
</dbReference>
<gene>
    <name evidence="1" type="ORF">QAD02_023977</name>
</gene>
<evidence type="ECO:0000313" key="1">
    <source>
        <dbReference type="EMBL" id="KAJ8688182.1"/>
    </source>
</evidence>
<reference evidence="1" key="1">
    <citation type="submission" date="2023-04" db="EMBL/GenBank/DDBJ databases">
        <title>A chromosome-level genome assembly of the parasitoid wasp Eretmocerus hayati.</title>
        <authorList>
            <person name="Zhong Y."/>
            <person name="Liu S."/>
            <person name="Liu Y."/>
        </authorList>
    </citation>
    <scope>NUCLEOTIDE SEQUENCE</scope>
    <source>
        <strain evidence="1">ZJU_SS_LIU_2023</strain>
    </source>
</reference>
<keyword evidence="2" id="KW-1185">Reference proteome</keyword>
<evidence type="ECO:0000313" key="2">
    <source>
        <dbReference type="Proteomes" id="UP001239111"/>
    </source>
</evidence>
<sequence length="110" mass="12974">MGSQFLDEPLIGQSDQRKKDLIYPNINLTQDTSRGPDPETLRCPYCDTMVYSGEKRILKKRHYYALIFCLSCYWLCTPCVYGTNMCLEREHYCAKCHKYLGLHKTHQKRT</sequence>
<comment type="caution">
    <text evidence="1">The sequence shown here is derived from an EMBL/GenBank/DDBJ whole genome shotgun (WGS) entry which is preliminary data.</text>
</comment>
<protein>
    <submittedName>
        <fullName evidence="1">Uncharacterized protein</fullName>
    </submittedName>
</protein>